<dbReference type="KEGG" id="kbi:30208765"/>
<proteinExistence type="inferred from homology"/>
<name>A0A1B9G6L3_9TREE</name>
<dbReference type="GO" id="GO:0005987">
    <property type="term" value="P:sucrose catabolic process"/>
    <property type="evidence" value="ECO:0007669"/>
    <property type="project" value="TreeGrafter"/>
</dbReference>
<evidence type="ECO:0000313" key="9">
    <source>
        <dbReference type="Proteomes" id="UP000092730"/>
    </source>
</evidence>
<dbReference type="GO" id="GO:0004575">
    <property type="term" value="F:sucrose alpha-glucosidase activity"/>
    <property type="evidence" value="ECO:0007669"/>
    <property type="project" value="TreeGrafter"/>
</dbReference>
<evidence type="ECO:0000256" key="1">
    <source>
        <dbReference type="ARBA" id="ARBA00009902"/>
    </source>
</evidence>
<evidence type="ECO:0000256" key="3">
    <source>
        <dbReference type="ARBA" id="ARBA00023295"/>
    </source>
</evidence>
<reference evidence="7" key="1">
    <citation type="submission" date="2013-07" db="EMBL/GenBank/DDBJ databases">
        <title>The Genome Sequence of Cryptococcus bestiolae CBS10118.</title>
        <authorList>
            <consortium name="The Broad Institute Genome Sequencing Platform"/>
            <person name="Cuomo C."/>
            <person name="Litvintseva A."/>
            <person name="Chen Y."/>
            <person name="Heitman J."/>
            <person name="Sun S."/>
            <person name="Springer D."/>
            <person name="Dromer F."/>
            <person name="Young S.K."/>
            <person name="Zeng Q."/>
            <person name="Gargeya S."/>
            <person name="Fitzgerald M."/>
            <person name="Abouelleil A."/>
            <person name="Alvarado L."/>
            <person name="Berlin A.M."/>
            <person name="Chapman S.B."/>
            <person name="Dewar J."/>
            <person name="Goldberg J."/>
            <person name="Griggs A."/>
            <person name="Gujja S."/>
            <person name="Hansen M."/>
            <person name="Howarth C."/>
            <person name="Imamovic A."/>
            <person name="Larimer J."/>
            <person name="McCowan C."/>
            <person name="Murphy C."/>
            <person name="Pearson M."/>
            <person name="Priest M."/>
            <person name="Roberts A."/>
            <person name="Saif S."/>
            <person name="Shea T."/>
            <person name="Sykes S."/>
            <person name="Wortman J."/>
            <person name="Nusbaum C."/>
            <person name="Birren B."/>
        </authorList>
    </citation>
    <scope>NUCLEOTIDE SEQUENCE [LARGE SCALE GENOMIC DNA]</scope>
    <source>
        <strain evidence="7">CBS 10118</strain>
    </source>
</reference>
<dbReference type="STRING" id="1296100.A0A1B9G6L3"/>
<dbReference type="InterPro" id="IPR001362">
    <property type="entry name" value="Glyco_hydro_32"/>
</dbReference>
<evidence type="ECO:0000313" key="7">
    <source>
        <dbReference type="EMBL" id="OCF26679.1"/>
    </source>
</evidence>
<dbReference type="InterPro" id="IPR023296">
    <property type="entry name" value="Glyco_hydro_beta-prop_sf"/>
</dbReference>
<sequence length="579" mass="64611">MSTTTASKLDEQSIGAGRPRYHIAPPRGWINDPCAPGYDSSTGLYHLFYQWNPHSHVWNDISWGHATSCDMVHWQHTAEEPVFKPDQPYDQCGIFTGCFHGRGPSGEKDQLSVFYTSVNHLPITWSQPYTRGCEGLSLATSTDGGKTWEKHPDNPLLPEEPEDMHVTGFRDPFIFSWPIMDALRGTSNPALYGLISGGIHDLGPRVFLYAINPENTTQWKYLHPLTTDIPVNHQLSRKWTGDLGVNWECTNLITLRDGELSRDFLILGSEGGKEREWVDAYISSNPKVPKRVTRYSNWTSGTLSKTDQGELRLGITTGGMTDWGILYAANTFTAPDGRTILWGWIIEEDLEDELLAGKGWTGCMGVPREVFLAKQSRVVAGFSSPLQDISSVEVSDEGTSGSDLYTLGVRPIIELQNLRNQVLYQHPEGVIRSVTSCLAKAPLACEIYAVISVSDDTDSISLVLRHNEDMSIRTLITFRPKEEIIIVEREHSTAQEGVNTSPEIGSHTLFRHSDQTIEKLQLTVLLDHDVLEVFANDRFALATRVYTKPEHTGIALLSKGDAEIEELSIWSLRGIDMAS</sequence>
<evidence type="ECO:0000256" key="4">
    <source>
        <dbReference type="RuleBase" id="RU362110"/>
    </source>
</evidence>
<dbReference type="InterPro" id="IPR013148">
    <property type="entry name" value="Glyco_hydro_32_N"/>
</dbReference>
<organism evidence="7">
    <name type="scientific">Kwoniella bestiolae CBS 10118</name>
    <dbReference type="NCBI Taxonomy" id="1296100"/>
    <lineage>
        <taxon>Eukaryota</taxon>
        <taxon>Fungi</taxon>
        <taxon>Dikarya</taxon>
        <taxon>Basidiomycota</taxon>
        <taxon>Agaricomycotina</taxon>
        <taxon>Tremellomycetes</taxon>
        <taxon>Tremellales</taxon>
        <taxon>Cryptococcaceae</taxon>
        <taxon>Kwoniella</taxon>
    </lineage>
</organism>
<gene>
    <name evidence="7" type="ORF">I302_04366</name>
    <name evidence="8" type="ORF">I302_100989</name>
</gene>
<evidence type="ECO:0000259" key="6">
    <source>
        <dbReference type="Pfam" id="PF08244"/>
    </source>
</evidence>
<evidence type="ECO:0000313" key="8">
    <source>
        <dbReference type="EMBL" id="WVW79026.1"/>
    </source>
</evidence>
<dbReference type="EMBL" id="CP144541">
    <property type="protein sequence ID" value="WVW79026.1"/>
    <property type="molecule type" value="Genomic_DNA"/>
</dbReference>
<dbReference type="SUPFAM" id="SSF75005">
    <property type="entry name" value="Arabinanase/levansucrase/invertase"/>
    <property type="match status" value="1"/>
</dbReference>
<dbReference type="SUPFAM" id="SSF49899">
    <property type="entry name" value="Concanavalin A-like lectins/glucanases"/>
    <property type="match status" value="1"/>
</dbReference>
<keyword evidence="3 4" id="KW-0326">Glycosidase</keyword>
<evidence type="ECO:0000256" key="2">
    <source>
        <dbReference type="ARBA" id="ARBA00022801"/>
    </source>
</evidence>
<dbReference type="OrthoDB" id="202537at2759"/>
<keyword evidence="9" id="KW-1185">Reference proteome</keyword>
<dbReference type="Gene3D" id="2.115.10.20">
    <property type="entry name" value="Glycosyl hydrolase domain, family 43"/>
    <property type="match status" value="1"/>
</dbReference>
<dbReference type="PANTHER" id="PTHR42800:SF3">
    <property type="entry name" value="GLYCOSYL HYDROLASE FAMILY 32 N-TERMINAL DOMAIN-CONTAINING PROTEIN"/>
    <property type="match status" value="1"/>
</dbReference>
<keyword evidence="2 4" id="KW-0378">Hydrolase</keyword>
<dbReference type="InterPro" id="IPR013189">
    <property type="entry name" value="Glyco_hydro_32_C"/>
</dbReference>
<dbReference type="InterPro" id="IPR013320">
    <property type="entry name" value="ConA-like_dom_sf"/>
</dbReference>
<dbReference type="VEuPathDB" id="FungiDB:I302_04366"/>
<dbReference type="AlphaFoldDB" id="A0A1B9G6L3"/>
<dbReference type="PANTHER" id="PTHR42800">
    <property type="entry name" value="EXOINULINASE INUD (AFU_ORTHOLOGUE AFUA_5G00480)"/>
    <property type="match status" value="1"/>
</dbReference>
<protein>
    <recommendedName>
        <fullName evidence="10">Beta-fructofuranosidase</fullName>
    </recommendedName>
</protein>
<reference evidence="7" key="3">
    <citation type="submission" date="2014-01" db="EMBL/GenBank/DDBJ databases">
        <title>Evolution of pathogenesis and genome organization in the Tremellales.</title>
        <authorList>
            <person name="Cuomo C."/>
            <person name="Litvintseva A."/>
            <person name="Heitman J."/>
            <person name="Chen Y."/>
            <person name="Sun S."/>
            <person name="Springer D."/>
            <person name="Dromer F."/>
            <person name="Young S."/>
            <person name="Zeng Q."/>
            <person name="Chapman S."/>
            <person name="Gujja S."/>
            <person name="Saif S."/>
            <person name="Birren B."/>
        </authorList>
    </citation>
    <scope>NUCLEOTIDE SEQUENCE</scope>
    <source>
        <strain evidence="7">CBS 10118</strain>
    </source>
</reference>
<dbReference type="Pfam" id="PF08244">
    <property type="entry name" value="Glyco_hydro_32C"/>
    <property type="match status" value="1"/>
</dbReference>
<dbReference type="EMBL" id="KI894020">
    <property type="protein sequence ID" value="OCF26679.1"/>
    <property type="molecule type" value="Genomic_DNA"/>
</dbReference>
<reference evidence="8" key="4">
    <citation type="submission" date="2024-02" db="EMBL/GenBank/DDBJ databases">
        <title>Comparative genomics of Cryptococcus and Kwoniella reveals pathogenesis evolution and contrasting modes of karyotype evolution via chromosome fusion or intercentromeric recombination.</title>
        <authorList>
            <person name="Coelho M.A."/>
            <person name="David-Palma M."/>
            <person name="Shea T."/>
            <person name="Bowers K."/>
            <person name="McGinley-Smith S."/>
            <person name="Mohammad A.W."/>
            <person name="Gnirke A."/>
            <person name="Yurkov A.M."/>
            <person name="Nowrousian M."/>
            <person name="Sun S."/>
            <person name="Cuomo C.A."/>
            <person name="Heitman J."/>
        </authorList>
    </citation>
    <scope>NUCLEOTIDE SEQUENCE</scope>
    <source>
        <strain evidence="8">CBS 10118</strain>
    </source>
</reference>
<dbReference type="RefSeq" id="XP_019047749.1">
    <property type="nucleotide sequence ID" value="XM_019191001.1"/>
</dbReference>
<dbReference type="GeneID" id="30208765"/>
<dbReference type="CDD" id="cd18621">
    <property type="entry name" value="GH32_XdINV-like"/>
    <property type="match status" value="1"/>
</dbReference>
<feature type="domain" description="Glycosyl hydrolase family 32 C-terminal" evidence="6">
    <location>
        <begin position="443"/>
        <end position="571"/>
    </location>
</feature>
<feature type="domain" description="Glycosyl hydrolase family 32 N-terminal" evidence="5">
    <location>
        <begin position="22"/>
        <end position="375"/>
    </location>
</feature>
<dbReference type="Gene3D" id="2.60.120.560">
    <property type="entry name" value="Exo-inulinase, domain 1"/>
    <property type="match status" value="1"/>
</dbReference>
<dbReference type="GO" id="GO:0005737">
    <property type="term" value="C:cytoplasm"/>
    <property type="evidence" value="ECO:0007669"/>
    <property type="project" value="TreeGrafter"/>
</dbReference>
<dbReference type="SMART" id="SM00640">
    <property type="entry name" value="Glyco_32"/>
    <property type="match status" value="1"/>
</dbReference>
<dbReference type="Pfam" id="PF00251">
    <property type="entry name" value="Glyco_hydro_32N"/>
    <property type="match status" value="1"/>
</dbReference>
<comment type="similarity">
    <text evidence="1 4">Belongs to the glycosyl hydrolase 32 family.</text>
</comment>
<reference evidence="8" key="2">
    <citation type="submission" date="2013-07" db="EMBL/GenBank/DDBJ databases">
        <authorList>
            <consortium name="The Broad Institute Genome Sequencing Platform"/>
            <person name="Cuomo C."/>
            <person name="Litvintseva A."/>
            <person name="Chen Y."/>
            <person name="Heitman J."/>
            <person name="Sun S."/>
            <person name="Springer D."/>
            <person name="Dromer F."/>
            <person name="Young S.K."/>
            <person name="Zeng Q."/>
            <person name="Gargeya S."/>
            <person name="Fitzgerald M."/>
            <person name="Abouelleil A."/>
            <person name="Alvarado L."/>
            <person name="Berlin A.M."/>
            <person name="Chapman S.B."/>
            <person name="Dewar J."/>
            <person name="Goldberg J."/>
            <person name="Griggs A."/>
            <person name="Gujja S."/>
            <person name="Hansen M."/>
            <person name="Howarth C."/>
            <person name="Imamovic A."/>
            <person name="Larimer J."/>
            <person name="McCowan C."/>
            <person name="Murphy C."/>
            <person name="Pearson M."/>
            <person name="Priest M."/>
            <person name="Roberts A."/>
            <person name="Saif S."/>
            <person name="Shea T."/>
            <person name="Sykes S."/>
            <person name="Wortman J."/>
            <person name="Nusbaum C."/>
            <person name="Birren B."/>
        </authorList>
    </citation>
    <scope>NUCLEOTIDE SEQUENCE</scope>
    <source>
        <strain evidence="8">CBS 10118</strain>
    </source>
</reference>
<evidence type="ECO:0008006" key="10">
    <source>
        <dbReference type="Google" id="ProtNLM"/>
    </source>
</evidence>
<accession>A0A1B9G6L3</accession>
<dbReference type="Proteomes" id="UP000092730">
    <property type="component" value="Chromosome 1"/>
</dbReference>
<evidence type="ECO:0000259" key="5">
    <source>
        <dbReference type="Pfam" id="PF00251"/>
    </source>
</evidence>